<gene>
    <name evidence="9" type="ORF">H7993_13075</name>
</gene>
<evidence type="ECO:0000256" key="4">
    <source>
        <dbReference type="ARBA" id="ARBA00022679"/>
    </source>
</evidence>
<evidence type="ECO:0000256" key="1">
    <source>
        <dbReference type="ARBA" id="ARBA00000085"/>
    </source>
</evidence>
<accession>A0A7X1KTZ6</accession>
<dbReference type="PANTHER" id="PTHR43304:SF1">
    <property type="entry name" value="PAC DOMAIN-CONTAINING PROTEIN"/>
    <property type="match status" value="1"/>
</dbReference>
<feature type="transmembrane region" description="Helical" evidence="7">
    <location>
        <begin position="62"/>
        <end position="80"/>
    </location>
</feature>
<feature type="domain" description="PAS" evidence="8">
    <location>
        <begin position="407"/>
        <end position="446"/>
    </location>
</feature>
<evidence type="ECO:0000259" key="8">
    <source>
        <dbReference type="PROSITE" id="PS50112"/>
    </source>
</evidence>
<dbReference type="EC" id="2.7.13.3" evidence="2"/>
<keyword evidence="3" id="KW-0597">Phosphoprotein</keyword>
<dbReference type="InterPro" id="IPR013656">
    <property type="entry name" value="PAS_4"/>
</dbReference>
<evidence type="ECO:0000256" key="2">
    <source>
        <dbReference type="ARBA" id="ARBA00012438"/>
    </source>
</evidence>
<dbReference type="Pfam" id="PF08448">
    <property type="entry name" value="PAS_4"/>
    <property type="match status" value="1"/>
</dbReference>
<evidence type="ECO:0000256" key="7">
    <source>
        <dbReference type="SAM" id="Phobius"/>
    </source>
</evidence>
<feature type="transmembrane region" description="Helical" evidence="7">
    <location>
        <begin position="127"/>
        <end position="147"/>
    </location>
</feature>
<feature type="transmembrane region" description="Helical" evidence="7">
    <location>
        <begin position="38"/>
        <end position="56"/>
    </location>
</feature>
<proteinExistence type="predicted"/>
<evidence type="ECO:0000256" key="6">
    <source>
        <dbReference type="SAM" id="Coils"/>
    </source>
</evidence>
<keyword evidence="5" id="KW-0418">Kinase</keyword>
<dbReference type="GO" id="GO:0004673">
    <property type="term" value="F:protein histidine kinase activity"/>
    <property type="evidence" value="ECO:0007669"/>
    <property type="project" value="UniProtKB-EC"/>
</dbReference>
<dbReference type="CDD" id="cd00130">
    <property type="entry name" value="PAS"/>
    <property type="match status" value="2"/>
</dbReference>
<dbReference type="SMART" id="SM00086">
    <property type="entry name" value="PAC"/>
    <property type="match status" value="2"/>
</dbReference>
<feature type="transmembrane region" description="Helical" evidence="7">
    <location>
        <begin position="179"/>
        <end position="199"/>
    </location>
</feature>
<dbReference type="SMART" id="SM00091">
    <property type="entry name" value="PAS"/>
    <property type="match status" value="2"/>
</dbReference>
<dbReference type="InterPro" id="IPR000014">
    <property type="entry name" value="PAS"/>
</dbReference>
<dbReference type="Gene3D" id="3.30.450.20">
    <property type="entry name" value="PAS domain"/>
    <property type="match status" value="2"/>
</dbReference>
<dbReference type="InterPro" id="IPR001610">
    <property type="entry name" value="PAC"/>
</dbReference>
<keyword evidence="6" id="KW-0175">Coiled coil</keyword>
<dbReference type="Pfam" id="PF08447">
    <property type="entry name" value="PAS_3"/>
    <property type="match status" value="1"/>
</dbReference>
<sequence>MTPNLNPLDSPLEQQALQERYAAQLAAERTRLLYQGSLLPTLLMLLNGGLCAWLLWIPQHYLGVSIGLLWLLLLVAGRVIQVAAFDAAMPDRQAQAHWRRMFIFGSAVSGATLAAAAIMLVSEDNLIQQAWVFGLLGAATLSASVAYAVSLPAFLAYTLPCLLPPTAYLFVWNDGAQRGWGWFGLIFLGALLVVAWQVNRLTNRSLLRRFRNQELIETLQLAQSRSERLNQALTTEVGQRREAQQQLAQAHAELENRVQQRSRELDQANQALGKSEQRLALALEASGLGLWDWNLSTDEVYHTQLKELFGLEPEFMQAMLKQLRPRMHPEDVPRVKRAMIDHLKGRSDDYLVQYRIRHHEGHWLWIEDHGRAVERAADGSVLRMVGTRRDASRDIALSGQLELAGLVFDHSSEGILVLDAHCKVLTSNPAFSRITGLAADQLCGRSWWQLPCSRDARRCEASIRHAMDVEGSWQGALTETRLNGEQYGQWLQLIGVRNARGEVHQTIVLVTDVSARTGDHR</sequence>
<keyword evidence="7" id="KW-0812">Transmembrane</keyword>
<dbReference type="InterPro" id="IPR013655">
    <property type="entry name" value="PAS_fold_3"/>
</dbReference>
<keyword evidence="7" id="KW-1133">Transmembrane helix</keyword>
<organism evidence="9 10">
    <name type="scientific">Pseudomonas baltica</name>
    <dbReference type="NCBI Taxonomy" id="2762576"/>
    <lineage>
        <taxon>Bacteria</taxon>
        <taxon>Pseudomonadati</taxon>
        <taxon>Pseudomonadota</taxon>
        <taxon>Gammaproteobacteria</taxon>
        <taxon>Pseudomonadales</taxon>
        <taxon>Pseudomonadaceae</taxon>
        <taxon>Pseudomonas</taxon>
    </lineage>
</organism>
<evidence type="ECO:0000256" key="5">
    <source>
        <dbReference type="ARBA" id="ARBA00022777"/>
    </source>
</evidence>
<evidence type="ECO:0000313" key="10">
    <source>
        <dbReference type="Proteomes" id="UP000546173"/>
    </source>
</evidence>
<evidence type="ECO:0000313" key="9">
    <source>
        <dbReference type="EMBL" id="MBC2679321.1"/>
    </source>
</evidence>
<keyword evidence="4" id="KW-0808">Transferase</keyword>
<name>A0A7X1KTZ6_9PSED</name>
<dbReference type="PROSITE" id="PS50112">
    <property type="entry name" value="PAS"/>
    <property type="match status" value="1"/>
</dbReference>
<dbReference type="EMBL" id="JACMYH010000003">
    <property type="protein sequence ID" value="MBC2679321.1"/>
    <property type="molecule type" value="Genomic_DNA"/>
</dbReference>
<keyword evidence="10" id="KW-1185">Reference proteome</keyword>
<dbReference type="PANTHER" id="PTHR43304">
    <property type="entry name" value="PHYTOCHROME-LIKE PROTEIN CPH1"/>
    <property type="match status" value="1"/>
</dbReference>
<dbReference type="InterPro" id="IPR052162">
    <property type="entry name" value="Sensor_kinase/Photoreceptor"/>
</dbReference>
<reference evidence="9 10" key="1">
    <citation type="submission" date="2020-08" db="EMBL/GenBank/DDBJ databases">
        <title>Pseudomonas sp. nov.</title>
        <authorList>
            <person name="Gieschler S."/>
            <person name="Fiedler G."/>
            <person name="Brinks E."/>
            <person name="Boehnlein C."/>
            <person name="Franz C.M.A.P."/>
            <person name="Kabisch J."/>
        </authorList>
    </citation>
    <scope>NUCLEOTIDE SEQUENCE [LARGE SCALE GENOMIC DNA]</scope>
    <source>
        <strain evidence="9 10">MBT-2</strain>
    </source>
</reference>
<feature type="coiled-coil region" evidence="6">
    <location>
        <begin position="212"/>
        <end position="285"/>
    </location>
</feature>
<comment type="caution">
    <text evidence="9">The sequence shown here is derived from an EMBL/GenBank/DDBJ whole genome shotgun (WGS) entry which is preliminary data.</text>
</comment>
<dbReference type="AlphaFoldDB" id="A0A7X1KTZ6"/>
<evidence type="ECO:0000256" key="3">
    <source>
        <dbReference type="ARBA" id="ARBA00022553"/>
    </source>
</evidence>
<comment type="catalytic activity">
    <reaction evidence="1">
        <text>ATP + protein L-histidine = ADP + protein N-phospho-L-histidine.</text>
        <dbReference type="EC" id="2.7.13.3"/>
    </reaction>
</comment>
<feature type="transmembrane region" description="Helical" evidence="7">
    <location>
        <begin position="154"/>
        <end position="173"/>
    </location>
</feature>
<feature type="transmembrane region" description="Helical" evidence="7">
    <location>
        <begin position="101"/>
        <end position="121"/>
    </location>
</feature>
<dbReference type="SUPFAM" id="SSF55785">
    <property type="entry name" value="PYP-like sensor domain (PAS domain)"/>
    <property type="match status" value="2"/>
</dbReference>
<dbReference type="NCBIfam" id="TIGR00229">
    <property type="entry name" value="sensory_box"/>
    <property type="match status" value="2"/>
</dbReference>
<protein>
    <recommendedName>
        <fullName evidence="2">histidine kinase</fullName>
        <ecNumber evidence="2">2.7.13.3</ecNumber>
    </recommendedName>
</protein>
<dbReference type="Proteomes" id="UP000546173">
    <property type="component" value="Unassembled WGS sequence"/>
</dbReference>
<dbReference type="InterPro" id="IPR035965">
    <property type="entry name" value="PAS-like_dom_sf"/>
</dbReference>
<keyword evidence="7" id="KW-0472">Membrane</keyword>